<evidence type="ECO:0000256" key="2">
    <source>
        <dbReference type="SAM" id="Phobius"/>
    </source>
</evidence>
<feature type="compositionally biased region" description="Gly residues" evidence="1">
    <location>
        <begin position="232"/>
        <end position="242"/>
    </location>
</feature>
<feature type="compositionally biased region" description="Basic residues" evidence="1">
    <location>
        <begin position="274"/>
        <end position="283"/>
    </location>
</feature>
<accession>C1N2A0</accession>
<feature type="compositionally biased region" description="Basic residues" evidence="1">
    <location>
        <begin position="249"/>
        <end position="264"/>
    </location>
</feature>
<keyword evidence="2" id="KW-1133">Transmembrane helix</keyword>
<proteinExistence type="predicted"/>
<keyword evidence="2" id="KW-0472">Membrane</keyword>
<keyword evidence="2" id="KW-0812">Transmembrane</keyword>
<name>C1N2A0_MICPC</name>
<sequence length="283" mass="30312">MGLAHSLSDVVDGPRLSLSLSIFLVFFWFFRRPLFRSDAHLIPQEVGRNITGAAYRFKEVRGLFRAAAEAMQAEGELTFLPEMVAPNAKKINPNDRSPFTGGRGGGGSASGSSKTKTRKAERKESRMKAAARGQGKGNQNLLGKRQRETPGEKREREREENAREDFFIARLKNEGIGSPARKRQKKNAASGMVNGGKGKGKTKSKNGVEATAAYGNSKNGNSKSKQKNRTSPGGGGKGGGGRPDVKPKSAARRNAKKKTKKRKGASAAANGSGKRGRKGWGTG</sequence>
<dbReference type="EMBL" id="GG663745">
    <property type="protein sequence ID" value="EEH53765.1"/>
    <property type="molecule type" value="Genomic_DNA"/>
</dbReference>
<dbReference type="Proteomes" id="UP000001876">
    <property type="component" value="Unassembled WGS sequence"/>
</dbReference>
<reference evidence="3 4" key="1">
    <citation type="journal article" date="2009" name="Science">
        <title>Green evolution and dynamic adaptations revealed by genomes of the marine picoeukaryotes Micromonas.</title>
        <authorList>
            <person name="Worden A.Z."/>
            <person name="Lee J.H."/>
            <person name="Mock T."/>
            <person name="Rouze P."/>
            <person name="Simmons M.P."/>
            <person name="Aerts A.L."/>
            <person name="Allen A.E."/>
            <person name="Cuvelier M.L."/>
            <person name="Derelle E."/>
            <person name="Everett M.V."/>
            <person name="Foulon E."/>
            <person name="Grimwood J."/>
            <person name="Gundlach H."/>
            <person name="Henrissat B."/>
            <person name="Napoli C."/>
            <person name="McDonald S.M."/>
            <person name="Parker M.S."/>
            <person name="Rombauts S."/>
            <person name="Salamov A."/>
            <person name="Von Dassow P."/>
            <person name="Badger J.H."/>
            <person name="Coutinho P.M."/>
            <person name="Demir E."/>
            <person name="Dubchak I."/>
            <person name="Gentemann C."/>
            <person name="Eikrem W."/>
            <person name="Gready J.E."/>
            <person name="John U."/>
            <person name="Lanier W."/>
            <person name="Lindquist E.A."/>
            <person name="Lucas S."/>
            <person name="Mayer K.F."/>
            <person name="Moreau H."/>
            <person name="Not F."/>
            <person name="Otillar R."/>
            <person name="Panaud O."/>
            <person name="Pangilinan J."/>
            <person name="Paulsen I."/>
            <person name="Piegu B."/>
            <person name="Poliakov A."/>
            <person name="Robbens S."/>
            <person name="Schmutz J."/>
            <person name="Toulza E."/>
            <person name="Wyss T."/>
            <person name="Zelensky A."/>
            <person name="Zhou K."/>
            <person name="Armbrust E.V."/>
            <person name="Bhattacharya D."/>
            <person name="Goodenough U.W."/>
            <person name="Van de Peer Y."/>
            <person name="Grigoriev I.V."/>
        </authorList>
    </citation>
    <scope>NUCLEOTIDE SEQUENCE [LARGE SCALE GENOMIC DNA]</scope>
    <source>
        <strain evidence="3 4">CCMP1545</strain>
    </source>
</reference>
<dbReference type="GeneID" id="9687493"/>
<dbReference type="KEGG" id="mpp:MICPUCDRAFT_70156"/>
<feature type="region of interest" description="Disordered" evidence="1">
    <location>
        <begin position="88"/>
        <end position="283"/>
    </location>
</feature>
<dbReference type="RefSeq" id="XP_003062053.1">
    <property type="nucleotide sequence ID" value="XM_003062007.1"/>
</dbReference>
<evidence type="ECO:0000256" key="1">
    <source>
        <dbReference type="SAM" id="MobiDB-lite"/>
    </source>
</evidence>
<protein>
    <submittedName>
        <fullName evidence="3">Predicted protein</fullName>
    </submittedName>
</protein>
<organism evidence="4">
    <name type="scientific">Micromonas pusilla (strain CCMP1545)</name>
    <name type="common">Picoplanktonic green alga</name>
    <dbReference type="NCBI Taxonomy" id="564608"/>
    <lineage>
        <taxon>Eukaryota</taxon>
        <taxon>Viridiplantae</taxon>
        <taxon>Chlorophyta</taxon>
        <taxon>Mamiellophyceae</taxon>
        <taxon>Mamiellales</taxon>
        <taxon>Mamiellaceae</taxon>
        <taxon>Micromonas</taxon>
    </lineage>
</organism>
<feature type="transmembrane region" description="Helical" evidence="2">
    <location>
        <begin position="13"/>
        <end position="30"/>
    </location>
</feature>
<evidence type="ECO:0000313" key="3">
    <source>
        <dbReference type="EMBL" id="EEH53765.1"/>
    </source>
</evidence>
<feature type="compositionally biased region" description="Basic and acidic residues" evidence="1">
    <location>
        <begin position="145"/>
        <end position="173"/>
    </location>
</feature>
<dbReference type="AlphaFoldDB" id="C1N2A0"/>
<gene>
    <name evidence="3" type="ORF">MICPUCDRAFT_70156</name>
</gene>
<keyword evidence="4" id="KW-1185">Reference proteome</keyword>
<evidence type="ECO:0000313" key="4">
    <source>
        <dbReference type="Proteomes" id="UP000001876"/>
    </source>
</evidence>